<dbReference type="Proteomes" id="UP000248330">
    <property type="component" value="Unassembled WGS sequence"/>
</dbReference>
<feature type="compositionally biased region" description="Basic and acidic residues" evidence="2">
    <location>
        <begin position="508"/>
        <end position="537"/>
    </location>
</feature>
<dbReference type="GO" id="GO:0015562">
    <property type="term" value="F:efflux transmembrane transporter activity"/>
    <property type="evidence" value="ECO:0007669"/>
    <property type="project" value="InterPro"/>
</dbReference>
<evidence type="ECO:0000256" key="2">
    <source>
        <dbReference type="SAM" id="MobiDB-lite"/>
    </source>
</evidence>
<proteinExistence type="inferred from homology"/>
<keyword evidence="4" id="KW-1185">Reference proteome</keyword>
<comment type="similarity">
    <text evidence="1">Belongs to the outer membrane factor (OMF) (TC 1.B.17) family.</text>
</comment>
<accession>A0A318E530</accession>
<reference evidence="3 4" key="1">
    <citation type="submission" date="2018-04" db="EMBL/GenBank/DDBJ databases">
        <title>Genomic Encyclopedia of Type Strains, Phase IV (KMG-IV): sequencing the most valuable type-strain genomes for metagenomic binning, comparative biology and taxonomic classification.</title>
        <authorList>
            <person name="Goeker M."/>
        </authorList>
    </citation>
    <scope>NUCLEOTIDE SEQUENCE [LARGE SCALE GENOMIC DNA]</scope>
    <source>
        <strain evidence="3 4">DSM 104150</strain>
    </source>
</reference>
<feature type="region of interest" description="Disordered" evidence="2">
    <location>
        <begin position="444"/>
        <end position="537"/>
    </location>
</feature>
<evidence type="ECO:0000313" key="3">
    <source>
        <dbReference type="EMBL" id="PXV63701.1"/>
    </source>
</evidence>
<dbReference type="AlphaFoldDB" id="A0A318E530"/>
<feature type="compositionally biased region" description="Basic and acidic residues" evidence="2">
    <location>
        <begin position="482"/>
        <end position="495"/>
    </location>
</feature>
<dbReference type="RefSeq" id="WP_245904008.1">
    <property type="nucleotide sequence ID" value="NZ_CAKZQT010000014.1"/>
</dbReference>
<sequence>MVSQRLLLLSGALLVAGLGGCASIPADWGRGEAAQLAASHGRTIPQADDAAAFTREALSRPLTADTAVQLALLNNPLVRSETARLGFAAADLYDAGRLANPVFSATRLSPGDAAAPNAQLTLGIAFNFVNLLFLPVNTRYAGAQFEAAKLAVAAAAVDLAADVEAAYYEAVGAEQLAQMREAVVRAAKASADLAQRFFDAGNISRRELALEQAAASQAHLDALSARAAAVEARGALNRLMGLSAAQDTWSLDARLAEPLPREDELGALLRLAAGSRLDVAAARTNAEALAARFGLERRTRLIGGIEIGVEREKDYDGAINLGPTLQLELPLFNWGAGRVAAARAALEQAEAELDARVLDSSNEVKLANARLLSAKARAESYRSALIPQREAVVEQMEREVNYMLIGVFELLVAKQQEYDAYAGYLDAVRDYWIARTELARAVGRQLPSSDQPAEPTLDPQELTKPKGGSMDHSGHAMGGVKGMDHSGRHMQHEGMETDDMPGMQGMDHGTHEAASEPEPKQEEQPAEEKPAHEHQHH</sequence>
<dbReference type="Gene3D" id="1.20.1600.10">
    <property type="entry name" value="Outer membrane efflux proteins (OEP)"/>
    <property type="match status" value="1"/>
</dbReference>
<dbReference type="SUPFAM" id="SSF56954">
    <property type="entry name" value="Outer membrane efflux proteins (OEP)"/>
    <property type="match status" value="1"/>
</dbReference>
<dbReference type="PANTHER" id="PTHR30203:SF24">
    <property type="entry name" value="BLR4935 PROTEIN"/>
    <property type="match status" value="1"/>
</dbReference>
<protein>
    <submittedName>
        <fullName evidence="3">Cobalt-zinc-cadmium efflux system outer membrane protein</fullName>
    </submittedName>
</protein>
<evidence type="ECO:0000256" key="1">
    <source>
        <dbReference type="ARBA" id="ARBA00007613"/>
    </source>
</evidence>
<dbReference type="InterPro" id="IPR010131">
    <property type="entry name" value="MdtP/NodT-like"/>
</dbReference>
<dbReference type="PROSITE" id="PS51257">
    <property type="entry name" value="PROKAR_LIPOPROTEIN"/>
    <property type="match status" value="1"/>
</dbReference>
<dbReference type="InterPro" id="IPR003423">
    <property type="entry name" value="OMP_efflux"/>
</dbReference>
<name>A0A318E530_9GAMM</name>
<dbReference type="PANTHER" id="PTHR30203">
    <property type="entry name" value="OUTER MEMBRANE CATION EFFLUX PROTEIN"/>
    <property type="match status" value="1"/>
</dbReference>
<dbReference type="Pfam" id="PF02321">
    <property type="entry name" value="OEP"/>
    <property type="match status" value="1"/>
</dbReference>
<comment type="caution">
    <text evidence="3">The sequence shown here is derived from an EMBL/GenBank/DDBJ whole genome shotgun (WGS) entry which is preliminary data.</text>
</comment>
<gene>
    <name evidence="3" type="ORF">C8D93_11510</name>
</gene>
<organism evidence="3 4">
    <name type="scientific">Sinimarinibacterium flocculans</name>
    <dbReference type="NCBI Taxonomy" id="985250"/>
    <lineage>
        <taxon>Bacteria</taxon>
        <taxon>Pseudomonadati</taxon>
        <taxon>Pseudomonadota</taxon>
        <taxon>Gammaproteobacteria</taxon>
        <taxon>Nevskiales</taxon>
        <taxon>Nevskiaceae</taxon>
        <taxon>Sinimarinibacterium</taxon>
    </lineage>
</organism>
<dbReference type="EMBL" id="QICN01000015">
    <property type="protein sequence ID" value="PXV63701.1"/>
    <property type="molecule type" value="Genomic_DNA"/>
</dbReference>
<evidence type="ECO:0000313" key="4">
    <source>
        <dbReference type="Proteomes" id="UP000248330"/>
    </source>
</evidence>